<evidence type="ECO:0008006" key="5">
    <source>
        <dbReference type="Google" id="ProtNLM"/>
    </source>
</evidence>
<organism evidence="3 4">
    <name type="scientific">Channa argus</name>
    <name type="common">Northern snakehead</name>
    <name type="synonym">Ophicephalus argus</name>
    <dbReference type="NCBI Taxonomy" id="215402"/>
    <lineage>
        <taxon>Eukaryota</taxon>
        <taxon>Metazoa</taxon>
        <taxon>Chordata</taxon>
        <taxon>Craniata</taxon>
        <taxon>Vertebrata</taxon>
        <taxon>Euteleostomi</taxon>
        <taxon>Actinopterygii</taxon>
        <taxon>Neopterygii</taxon>
        <taxon>Teleostei</taxon>
        <taxon>Neoteleostei</taxon>
        <taxon>Acanthomorphata</taxon>
        <taxon>Anabantaria</taxon>
        <taxon>Anabantiformes</taxon>
        <taxon>Channoidei</taxon>
        <taxon>Channidae</taxon>
        <taxon>Channa</taxon>
    </lineage>
</organism>
<evidence type="ECO:0000313" key="4">
    <source>
        <dbReference type="Proteomes" id="UP000503349"/>
    </source>
</evidence>
<dbReference type="AlphaFoldDB" id="A0A6G1Q6G4"/>
<accession>A0A6G1Q6G4</accession>
<keyword evidence="2" id="KW-0812">Transmembrane</keyword>
<dbReference type="EMBL" id="CM015724">
    <property type="protein sequence ID" value="KAF3698211.1"/>
    <property type="molecule type" value="Genomic_DNA"/>
</dbReference>
<reference evidence="4" key="2">
    <citation type="submission" date="2019-02" db="EMBL/GenBank/DDBJ databases">
        <title>Opniocepnalus argus Var Kimnra genome.</title>
        <authorList>
            <person name="Zhou C."/>
            <person name="Xiao S."/>
        </authorList>
    </citation>
    <scope>NUCLEOTIDE SEQUENCE [LARGE SCALE GENOMIC DNA]</scope>
</reference>
<reference evidence="3 4" key="1">
    <citation type="submission" date="2019-02" db="EMBL/GenBank/DDBJ databases">
        <title>Opniocepnalus argus genome.</title>
        <authorList>
            <person name="Zhou C."/>
            <person name="Xiao S."/>
        </authorList>
    </citation>
    <scope>NUCLEOTIDE SEQUENCE [LARGE SCALE GENOMIC DNA]</scope>
    <source>
        <strain evidence="3">OARG1902GOOAL</strain>
        <tissue evidence="3">Muscle</tissue>
    </source>
</reference>
<dbReference type="SUPFAM" id="SSF48726">
    <property type="entry name" value="Immunoglobulin"/>
    <property type="match status" value="1"/>
</dbReference>
<keyword evidence="2" id="KW-0472">Membrane</keyword>
<keyword evidence="4" id="KW-1185">Reference proteome</keyword>
<sequence>MKDGDVSLFLKNVTINDTGTFQCNVGNKGSKPQLISTITMTVPQPGDGGDKDEGNTDVVEENDGGENGGKTDGSRQYIGLIAGLLVAIVLIFVLVFIKKSHLLSDDEACEKHPV</sequence>
<evidence type="ECO:0000313" key="3">
    <source>
        <dbReference type="EMBL" id="KAF3698211.1"/>
    </source>
</evidence>
<keyword evidence="2" id="KW-1133">Transmembrane helix</keyword>
<name>A0A6G1Q6G4_CHAAH</name>
<gene>
    <name evidence="3" type="ORF">EXN66_Car013892</name>
</gene>
<dbReference type="Gene3D" id="2.60.40.10">
    <property type="entry name" value="Immunoglobulins"/>
    <property type="match status" value="1"/>
</dbReference>
<dbReference type="InterPro" id="IPR013783">
    <property type="entry name" value="Ig-like_fold"/>
</dbReference>
<evidence type="ECO:0000256" key="2">
    <source>
        <dbReference type="SAM" id="Phobius"/>
    </source>
</evidence>
<protein>
    <recommendedName>
        <fullName evidence="5">Immunoglobulin V-set domain-containing protein</fullName>
    </recommendedName>
</protein>
<dbReference type="Proteomes" id="UP000503349">
    <property type="component" value="Chromosome 13"/>
</dbReference>
<feature type="transmembrane region" description="Helical" evidence="2">
    <location>
        <begin position="77"/>
        <end position="97"/>
    </location>
</feature>
<proteinExistence type="predicted"/>
<dbReference type="InterPro" id="IPR036179">
    <property type="entry name" value="Ig-like_dom_sf"/>
</dbReference>
<evidence type="ECO:0000256" key="1">
    <source>
        <dbReference type="SAM" id="MobiDB-lite"/>
    </source>
</evidence>
<feature type="region of interest" description="Disordered" evidence="1">
    <location>
        <begin position="42"/>
        <end position="72"/>
    </location>
</feature>